<keyword evidence="8" id="KW-0735">Signal-anchor</keyword>
<dbReference type="Pfam" id="PF15024">
    <property type="entry name" value="Glyco_transf_18"/>
    <property type="match status" value="1"/>
</dbReference>
<dbReference type="EMBL" id="JADGJH010001920">
    <property type="protein sequence ID" value="KAJ3107149.1"/>
    <property type="molecule type" value="Genomic_DNA"/>
</dbReference>
<organism evidence="16 17">
    <name type="scientific">Physocladia obscura</name>
    <dbReference type="NCBI Taxonomy" id="109957"/>
    <lineage>
        <taxon>Eukaryota</taxon>
        <taxon>Fungi</taxon>
        <taxon>Fungi incertae sedis</taxon>
        <taxon>Chytridiomycota</taxon>
        <taxon>Chytridiomycota incertae sedis</taxon>
        <taxon>Chytridiomycetes</taxon>
        <taxon>Chytridiales</taxon>
        <taxon>Chytriomycetaceae</taxon>
        <taxon>Physocladia</taxon>
    </lineage>
</organism>
<keyword evidence="11" id="KW-0472">Membrane</keyword>
<name>A0AAD5SWE9_9FUNG</name>
<evidence type="ECO:0000259" key="15">
    <source>
        <dbReference type="Pfam" id="PF15024"/>
    </source>
</evidence>
<keyword evidence="10" id="KW-0333">Golgi apparatus</keyword>
<gene>
    <name evidence="16" type="ORF">HK100_003639</name>
</gene>
<proteinExistence type="inferred from homology"/>
<protein>
    <recommendedName>
        <fullName evidence="4">alpha-1,6-mannosyl-glycoprotein 6-beta-N-acetylglucosaminyltransferase</fullName>
        <ecNumber evidence="4">2.4.1.155</ecNumber>
    </recommendedName>
</protein>
<evidence type="ECO:0000256" key="5">
    <source>
        <dbReference type="ARBA" id="ARBA00022676"/>
    </source>
</evidence>
<evidence type="ECO:0000256" key="10">
    <source>
        <dbReference type="ARBA" id="ARBA00023034"/>
    </source>
</evidence>
<keyword evidence="7" id="KW-0812">Transmembrane</keyword>
<sequence>MFWIFAIMSLFIMLLILILPSPIPLISPHSLVTIDLSKDYTRQEIILLRKKIDTYEGININSGGKVVTRGRGDTALRMRSLVDCLAESHTCREYQKKVVILASKQFRDRIMGKVSGEAIWAGSILQSLDLLGFTALMANNLAEATEIFSIFKNLTTAIISDRGTMDLAKCWKNRRDQNCFATENKPDLLPIWKILTMEFWASCEHPLGTDWCLVPENYGAWLPNFKATYIGYSMENECTKIEFVPWDKRPNRTYILAKKSAYLKPERINLGFINSLATDYDIKFVMGTIEKLSIPNISNLGFLSEQGFQQELANSKVLLGVGDPAISPSPYNALCSGVPFINPIKTWNENKKWDRSAWSTQHDGLKYLDPPYVYNVNIHDADAIKDAIMNAMITPISGRYISDHMTVKSMLKRAESLILTDWCMKAKNLHAMRLEFGGENFYL</sequence>
<evidence type="ECO:0000313" key="16">
    <source>
        <dbReference type="EMBL" id="KAJ3107149.1"/>
    </source>
</evidence>
<dbReference type="Proteomes" id="UP001211907">
    <property type="component" value="Unassembled WGS sequence"/>
</dbReference>
<dbReference type="PANTHER" id="PTHR15075">
    <property type="entry name" value="ALPHA-MANNOSIDE BETA-1,6-N-ACETYLGLUCOSAMINYLTRANSFERASE"/>
    <property type="match status" value="1"/>
</dbReference>
<keyword evidence="17" id="KW-1185">Reference proteome</keyword>
<keyword evidence="12" id="KW-0325">Glycoprotein</keyword>
<evidence type="ECO:0000256" key="8">
    <source>
        <dbReference type="ARBA" id="ARBA00022968"/>
    </source>
</evidence>
<evidence type="ECO:0000256" key="9">
    <source>
        <dbReference type="ARBA" id="ARBA00022989"/>
    </source>
</evidence>
<keyword evidence="5" id="KW-0328">Glycosyltransferase</keyword>
<feature type="chain" id="PRO_5042063954" description="alpha-1,6-mannosyl-glycoprotein 6-beta-N-acetylglucosaminyltransferase" evidence="14">
    <location>
        <begin position="21"/>
        <end position="443"/>
    </location>
</feature>
<dbReference type="GO" id="GO:0006487">
    <property type="term" value="P:protein N-linked glycosylation"/>
    <property type="evidence" value="ECO:0007669"/>
    <property type="project" value="TreeGrafter"/>
</dbReference>
<dbReference type="InterPro" id="IPR026116">
    <property type="entry name" value="GT18_cat"/>
</dbReference>
<keyword evidence="14" id="KW-0732">Signal</keyword>
<evidence type="ECO:0000256" key="1">
    <source>
        <dbReference type="ARBA" id="ARBA00004323"/>
    </source>
</evidence>
<evidence type="ECO:0000256" key="14">
    <source>
        <dbReference type="SAM" id="SignalP"/>
    </source>
</evidence>
<comment type="pathway">
    <text evidence="2">Protein modification; protein glycosylation.</text>
</comment>
<comment type="subcellular location">
    <subcellularLocation>
        <location evidence="1">Golgi apparatus membrane</location>
        <topology evidence="1">Single-pass type II membrane protein</topology>
    </subcellularLocation>
</comment>
<dbReference type="GO" id="GO:0030144">
    <property type="term" value="F:alpha-1,6-mannosylglycoprotein 6-beta-N-acetylglucosaminyltransferase activity"/>
    <property type="evidence" value="ECO:0007669"/>
    <property type="project" value="UniProtKB-EC"/>
</dbReference>
<feature type="signal peptide" evidence="14">
    <location>
        <begin position="1"/>
        <end position="20"/>
    </location>
</feature>
<evidence type="ECO:0000256" key="6">
    <source>
        <dbReference type="ARBA" id="ARBA00022679"/>
    </source>
</evidence>
<evidence type="ECO:0000256" key="11">
    <source>
        <dbReference type="ARBA" id="ARBA00023136"/>
    </source>
</evidence>
<comment type="similarity">
    <text evidence="3">Belongs to the glycosyltransferase 18 family.</text>
</comment>
<evidence type="ECO:0000313" key="17">
    <source>
        <dbReference type="Proteomes" id="UP001211907"/>
    </source>
</evidence>
<accession>A0AAD5SWE9</accession>
<dbReference type="EC" id="2.4.1.155" evidence="4"/>
<reference evidence="16" key="1">
    <citation type="submission" date="2020-05" db="EMBL/GenBank/DDBJ databases">
        <title>Phylogenomic resolution of chytrid fungi.</title>
        <authorList>
            <person name="Stajich J.E."/>
            <person name="Amses K."/>
            <person name="Simmons R."/>
            <person name="Seto K."/>
            <person name="Myers J."/>
            <person name="Bonds A."/>
            <person name="Quandt C.A."/>
            <person name="Barry K."/>
            <person name="Liu P."/>
            <person name="Grigoriev I."/>
            <person name="Longcore J.E."/>
            <person name="James T.Y."/>
        </authorList>
    </citation>
    <scope>NUCLEOTIDE SEQUENCE</scope>
    <source>
        <strain evidence="16">JEL0513</strain>
    </source>
</reference>
<dbReference type="AlphaFoldDB" id="A0AAD5SWE9"/>
<dbReference type="PANTHER" id="PTHR15075:SF2">
    <property type="entry name" value="ALPHA-1,6-MANNOSYLGLYCOPROTEIN 6-BETA-N-ACETYLGLUCOSAMINYLTRANSFERASE"/>
    <property type="match status" value="1"/>
</dbReference>
<evidence type="ECO:0000256" key="12">
    <source>
        <dbReference type="ARBA" id="ARBA00023180"/>
    </source>
</evidence>
<keyword evidence="6" id="KW-0808">Transferase</keyword>
<keyword evidence="9" id="KW-1133">Transmembrane helix</keyword>
<comment type="caution">
    <text evidence="16">The sequence shown here is derived from an EMBL/GenBank/DDBJ whole genome shotgun (WGS) entry which is preliminary data.</text>
</comment>
<feature type="domain" description="Glycosyltransferase family 18 catalytic" evidence="15">
    <location>
        <begin position="211"/>
        <end position="427"/>
    </location>
</feature>
<evidence type="ECO:0000256" key="7">
    <source>
        <dbReference type="ARBA" id="ARBA00022692"/>
    </source>
</evidence>
<dbReference type="GO" id="GO:0000139">
    <property type="term" value="C:Golgi membrane"/>
    <property type="evidence" value="ECO:0007669"/>
    <property type="project" value="UniProtKB-SubCell"/>
</dbReference>
<evidence type="ECO:0000256" key="13">
    <source>
        <dbReference type="ARBA" id="ARBA00048243"/>
    </source>
</evidence>
<evidence type="ECO:0000256" key="3">
    <source>
        <dbReference type="ARBA" id="ARBA00007477"/>
    </source>
</evidence>
<comment type="catalytic activity">
    <reaction evidence="13">
        <text>N(4)-{beta-D-GlcNAc-(1-&gt;2)-[beta-D-GlcNAc-(1-&gt;4)]-alpha-D-Man-(1-&gt;3)-[beta-D-GlcNAc-(1-&gt;2)-alpha-D-Man-(1-&gt;6)]-beta-D-Man-(1-&gt;4)-beta-D-GlcNAc-(1-&gt;4)-beta-D-GlcNAc}-L-asparaginyl-[protein] + UDP-N-acetyl-alpha-D-glucosamine = N(4)-{beta-D-GlcNAc-(1-&gt;2)-[beta-D-GlcNAc-(1-&gt;4)]-alpha-D-Man-(1-&gt;3)-[beta-D-GlcNAc-(1-&gt;2)-[beta-D-GlcNAc-(1-&gt;6)]-alpha-D-Man-(1-&gt;6)]-beta-D-Man-(1-&gt;4)-beta-D-GlcNAc-(1-&gt;4)-beta-D-GlcNAc}-L-asparaginyl-[protein] + UDP + H(+)</text>
        <dbReference type="Rhea" id="RHEA:16921"/>
        <dbReference type="Rhea" id="RHEA-COMP:14374"/>
        <dbReference type="Rhea" id="RHEA-COMP:14377"/>
        <dbReference type="ChEBI" id="CHEBI:15378"/>
        <dbReference type="ChEBI" id="CHEBI:57705"/>
        <dbReference type="ChEBI" id="CHEBI:58223"/>
        <dbReference type="ChEBI" id="CHEBI:139507"/>
        <dbReference type="ChEBI" id="CHEBI:139510"/>
        <dbReference type="EC" id="2.4.1.155"/>
    </reaction>
</comment>
<evidence type="ECO:0000256" key="2">
    <source>
        <dbReference type="ARBA" id="ARBA00004922"/>
    </source>
</evidence>
<evidence type="ECO:0000256" key="4">
    <source>
        <dbReference type="ARBA" id="ARBA00012671"/>
    </source>
</evidence>
<dbReference type="InterPro" id="IPR052105">
    <property type="entry name" value="MGAT5_Glycosyltransferase"/>
</dbReference>